<proteinExistence type="predicted"/>
<dbReference type="EMBL" id="BLXT01008183">
    <property type="protein sequence ID" value="GFO46318.1"/>
    <property type="molecule type" value="Genomic_DNA"/>
</dbReference>
<evidence type="ECO:0000313" key="2">
    <source>
        <dbReference type="Proteomes" id="UP000735302"/>
    </source>
</evidence>
<dbReference type="Proteomes" id="UP000735302">
    <property type="component" value="Unassembled WGS sequence"/>
</dbReference>
<reference evidence="1 2" key="1">
    <citation type="journal article" date="2021" name="Elife">
        <title>Chloroplast acquisition without the gene transfer in kleptoplastic sea slugs, Plakobranchus ocellatus.</title>
        <authorList>
            <person name="Maeda T."/>
            <person name="Takahashi S."/>
            <person name="Yoshida T."/>
            <person name="Shimamura S."/>
            <person name="Takaki Y."/>
            <person name="Nagai Y."/>
            <person name="Toyoda A."/>
            <person name="Suzuki Y."/>
            <person name="Arimoto A."/>
            <person name="Ishii H."/>
            <person name="Satoh N."/>
            <person name="Nishiyama T."/>
            <person name="Hasebe M."/>
            <person name="Maruyama T."/>
            <person name="Minagawa J."/>
            <person name="Obokata J."/>
            <person name="Shigenobu S."/>
        </authorList>
    </citation>
    <scope>NUCLEOTIDE SEQUENCE [LARGE SCALE GENOMIC DNA]</scope>
</reference>
<dbReference type="AlphaFoldDB" id="A0AAV4DPS3"/>
<gene>
    <name evidence="1" type="ORF">PoB_007282300</name>
</gene>
<accession>A0AAV4DPS3</accession>
<sequence length="98" mass="11157">MSLMDYTLHLIISLVAQVAVKRRKSLPAANAIDLQRLSHNENPHFLALIPPHRKKIASNTKMHCMLHPWKKEGRISKKEEDQIHMKGMQSTILCGALP</sequence>
<organism evidence="1 2">
    <name type="scientific">Plakobranchus ocellatus</name>
    <dbReference type="NCBI Taxonomy" id="259542"/>
    <lineage>
        <taxon>Eukaryota</taxon>
        <taxon>Metazoa</taxon>
        <taxon>Spiralia</taxon>
        <taxon>Lophotrochozoa</taxon>
        <taxon>Mollusca</taxon>
        <taxon>Gastropoda</taxon>
        <taxon>Heterobranchia</taxon>
        <taxon>Euthyneura</taxon>
        <taxon>Panpulmonata</taxon>
        <taxon>Sacoglossa</taxon>
        <taxon>Placobranchoidea</taxon>
        <taxon>Plakobranchidae</taxon>
        <taxon>Plakobranchus</taxon>
    </lineage>
</organism>
<name>A0AAV4DPS3_9GAST</name>
<protein>
    <submittedName>
        <fullName evidence="1">Uncharacterized protein</fullName>
    </submittedName>
</protein>
<keyword evidence="2" id="KW-1185">Reference proteome</keyword>
<evidence type="ECO:0000313" key="1">
    <source>
        <dbReference type="EMBL" id="GFO46318.1"/>
    </source>
</evidence>
<comment type="caution">
    <text evidence="1">The sequence shown here is derived from an EMBL/GenBank/DDBJ whole genome shotgun (WGS) entry which is preliminary data.</text>
</comment>